<organism evidence="2 3">
    <name type="scientific">Aegilops tauschii subsp. strangulata</name>
    <name type="common">Goatgrass</name>
    <dbReference type="NCBI Taxonomy" id="200361"/>
    <lineage>
        <taxon>Eukaryota</taxon>
        <taxon>Viridiplantae</taxon>
        <taxon>Streptophyta</taxon>
        <taxon>Embryophyta</taxon>
        <taxon>Tracheophyta</taxon>
        <taxon>Spermatophyta</taxon>
        <taxon>Magnoliopsida</taxon>
        <taxon>Liliopsida</taxon>
        <taxon>Poales</taxon>
        <taxon>Poaceae</taxon>
        <taxon>BOP clade</taxon>
        <taxon>Pooideae</taxon>
        <taxon>Triticodae</taxon>
        <taxon>Triticeae</taxon>
        <taxon>Triticinae</taxon>
        <taxon>Aegilops</taxon>
    </lineage>
</organism>
<evidence type="ECO:0000313" key="3">
    <source>
        <dbReference type="Proteomes" id="UP000015105"/>
    </source>
</evidence>
<feature type="compositionally biased region" description="Basic and acidic residues" evidence="1">
    <location>
        <begin position="25"/>
        <end position="35"/>
    </location>
</feature>
<dbReference type="Proteomes" id="UP000015105">
    <property type="component" value="Chromosome 3D"/>
</dbReference>
<proteinExistence type="predicted"/>
<feature type="region of interest" description="Disordered" evidence="1">
    <location>
        <begin position="1"/>
        <end position="35"/>
    </location>
</feature>
<reference evidence="3" key="2">
    <citation type="journal article" date="2017" name="Nat. Plants">
        <title>The Aegilops tauschii genome reveals multiple impacts of transposons.</title>
        <authorList>
            <person name="Zhao G."/>
            <person name="Zou C."/>
            <person name="Li K."/>
            <person name="Wang K."/>
            <person name="Li T."/>
            <person name="Gao L."/>
            <person name="Zhang X."/>
            <person name="Wang H."/>
            <person name="Yang Z."/>
            <person name="Liu X."/>
            <person name="Jiang W."/>
            <person name="Mao L."/>
            <person name="Kong X."/>
            <person name="Jiao Y."/>
            <person name="Jia J."/>
        </authorList>
    </citation>
    <scope>NUCLEOTIDE SEQUENCE [LARGE SCALE GENOMIC DNA]</scope>
    <source>
        <strain evidence="3">cv. AL8/78</strain>
    </source>
</reference>
<dbReference type="AlphaFoldDB" id="A0A453FLH4"/>
<accession>A0A453FLH4</accession>
<evidence type="ECO:0000256" key="1">
    <source>
        <dbReference type="SAM" id="MobiDB-lite"/>
    </source>
</evidence>
<sequence>QSTEAAEPSYPFPSLARTGTTLRSESPRESRPRLA</sequence>
<reference evidence="2" key="3">
    <citation type="journal article" date="2017" name="Nature">
        <title>Genome sequence of the progenitor of the wheat D genome Aegilops tauschii.</title>
        <authorList>
            <person name="Luo M.C."/>
            <person name="Gu Y.Q."/>
            <person name="Puiu D."/>
            <person name="Wang H."/>
            <person name="Twardziok S.O."/>
            <person name="Deal K.R."/>
            <person name="Huo N."/>
            <person name="Zhu T."/>
            <person name="Wang L."/>
            <person name="Wang Y."/>
            <person name="McGuire P.E."/>
            <person name="Liu S."/>
            <person name="Long H."/>
            <person name="Ramasamy R.K."/>
            <person name="Rodriguez J.C."/>
            <person name="Van S.L."/>
            <person name="Yuan L."/>
            <person name="Wang Z."/>
            <person name="Xia Z."/>
            <person name="Xiao L."/>
            <person name="Anderson O.D."/>
            <person name="Ouyang S."/>
            <person name="Liang Y."/>
            <person name="Zimin A.V."/>
            <person name="Pertea G."/>
            <person name="Qi P."/>
            <person name="Bennetzen J.L."/>
            <person name="Dai X."/>
            <person name="Dawson M.W."/>
            <person name="Muller H.G."/>
            <person name="Kugler K."/>
            <person name="Rivarola-Duarte L."/>
            <person name="Spannagl M."/>
            <person name="Mayer K.F.X."/>
            <person name="Lu F.H."/>
            <person name="Bevan M.W."/>
            <person name="Leroy P."/>
            <person name="Li P."/>
            <person name="You F.M."/>
            <person name="Sun Q."/>
            <person name="Liu Z."/>
            <person name="Lyons E."/>
            <person name="Wicker T."/>
            <person name="Salzberg S.L."/>
            <person name="Devos K.M."/>
            <person name="Dvorak J."/>
        </authorList>
    </citation>
    <scope>NUCLEOTIDE SEQUENCE [LARGE SCALE GENOMIC DNA]</scope>
    <source>
        <strain evidence="2">cv. AL8/78</strain>
    </source>
</reference>
<reference evidence="2" key="5">
    <citation type="journal article" date="2021" name="G3 (Bethesda)">
        <title>Aegilops tauschii genome assembly Aet v5.0 features greater sequence contiguity and improved annotation.</title>
        <authorList>
            <person name="Wang L."/>
            <person name="Zhu T."/>
            <person name="Rodriguez J.C."/>
            <person name="Deal K.R."/>
            <person name="Dubcovsky J."/>
            <person name="McGuire P.E."/>
            <person name="Lux T."/>
            <person name="Spannagl M."/>
            <person name="Mayer K.F.X."/>
            <person name="Baldrich P."/>
            <person name="Meyers B.C."/>
            <person name="Huo N."/>
            <person name="Gu Y.Q."/>
            <person name="Zhou H."/>
            <person name="Devos K.M."/>
            <person name="Bennetzen J.L."/>
            <person name="Unver T."/>
            <person name="Budak H."/>
            <person name="Gulick P.J."/>
            <person name="Galiba G."/>
            <person name="Kalapos B."/>
            <person name="Nelson D.R."/>
            <person name="Li P."/>
            <person name="You F.M."/>
            <person name="Luo M.C."/>
            <person name="Dvorak J."/>
        </authorList>
    </citation>
    <scope>NUCLEOTIDE SEQUENCE [LARGE SCALE GENOMIC DNA]</scope>
    <source>
        <strain evidence="2">cv. AL8/78</strain>
    </source>
</reference>
<keyword evidence="3" id="KW-1185">Reference proteome</keyword>
<name>A0A453FLH4_AEGTS</name>
<protein>
    <submittedName>
        <fullName evidence="2">Uncharacterized protein</fullName>
    </submittedName>
</protein>
<reference evidence="3" key="1">
    <citation type="journal article" date="2014" name="Science">
        <title>Ancient hybridizations among the ancestral genomes of bread wheat.</title>
        <authorList>
            <consortium name="International Wheat Genome Sequencing Consortium,"/>
            <person name="Marcussen T."/>
            <person name="Sandve S.R."/>
            <person name="Heier L."/>
            <person name="Spannagl M."/>
            <person name="Pfeifer M."/>
            <person name="Jakobsen K.S."/>
            <person name="Wulff B.B."/>
            <person name="Steuernagel B."/>
            <person name="Mayer K.F."/>
            <person name="Olsen O.A."/>
        </authorList>
    </citation>
    <scope>NUCLEOTIDE SEQUENCE [LARGE SCALE GENOMIC DNA]</scope>
    <source>
        <strain evidence="3">cv. AL8/78</strain>
    </source>
</reference>
<dbReference type="EnsemblPlants" id="AET3Gv20714400.1">
    <property type="protein sequence ID" value="AET3Gv20714400.1"/>
    <property type="gene ID" value="AET3Gv20714400"/>
</dbReference>
<dbReference type="Gramene" id="AET3Gv20714400.1">
    <property type="protein sequence ID" value="AET3Gv20714400.1"/>
    <property type="gene ID" value="AET3Gv20714400"/>
</dbReference>
<evidence type="ECO:0000313" key="2">
    <source>
        <dbReference type="EnsemblPlants" id="AET3Gv20714400.1"/>
    </source>
</evidence>
<reference evidence="2" key="4">
    <citation type="submission" date="2019-03" db="UniProtKB">
        <authorList>
            <consortium name="EnsemblPlants"/>
        </authorList>
    </citation>
    <scope>IDENTIFICATION</scope>
</reference>